<organism evidence="1 2">
    <name type="scientific">Anaeromicropila populeti</name>
    <dbReference type="NCBI Taxonomy" id="37658"/>
    <lineage>
        <taxon>Bacteria</taxon>
        <taxon>Bacillati</taxon>
        <taxon>Bacillota</taxon>
        <taxon>Clostridia</taxon>
        <taxon>Lachnospirales</taxon>
        <taxon>Lachnospiraceae</taxon>
        <taxon>Anaeromicropila</taxon>
    </lineage>
</organism>
<proteinExistence type="predicted"/>
<dbReference type="OrthoDB" id="1765300at2"/>
<evidence type="ECO:0000313" key="2">
    <source>
        <dbReference type="Proteomes" id="UP000199659"/>
    </source>
</evidence>
<keyword evidence="2" id="KW-1185">Reference proteome</keyword>
<gene>
    <name evidence="1" type="ORF">SAMN05661086_00187</name>
</gene>
<dbReference type="RefSeq" id="WP_092558817.1">
    <property type="nucleotide sequence ID" value="NZ_FOYZ01000001.1"/>
</dbReference>
<dbReference type="AlphaFoldDB" id="A0A1I6HRE3"/>
<reference evidence="1 2" key="1">
    <citation type="submission" date="2016-10" db="EMBL/GenBank/DDBJ databases">
        <authorList>
            <person name="de Groot N.N."/>
        </authorList>
    </citation>
    <scope>NUCLEOTIDE SEQUENCE [LARGE SCALE GENOMIC DNA]</scope>
    <source>
        <strain evidence="1 2">743A</strain>
    </source>
</reference>
<dbReference type="Proteomes" id="UP000199659">
    <property type="component" value="Unassembled WGS sequence"/>
</dbReference>
<accession>A0A1I6HRE3</accession>
<name>A0A1I6HRE3_9FIRM</name>
<dbReference type="STRING" id="37658.SAMN05661086_00187"/>
<dbReference type="EMBL" id="FOYZ01000001">
    <property type="protein sequence ID" value="SFR56964.1"/>
    <property type="molecule type" value="Genomic_DNA"/>
</dbReference>
<evidence type="ECO:0000313" key="1">
    <source>
        <dbReference type="EMBL" id="SFR56964.1"/>
    </source>
</evidence>
<sequence length="262" mass="30610">MSLLPGVYKAIKKNGEVYYRSSITCQNRHISLGSYSSEDNAHKSYLEAKNILETVQLSIRDYDACVPVLSFEKWVILINFRDSGIYIKTPIYLKDSYFLYYISMNDILKFDVDDLFYYSNHKIMKRGGHLFVSDYGMQVNIFSRYGIKNYAVENRDYKFVNGDSQDLRYRNIEIINRYHGVRRITTNGRTSYLSVIHIIGNYKIGLYPTEIEAAIAYNKAVDLLEKKGFHKNYTKNYISELNAITYASLYNRIKIGKSIRLL</sequence>
<evidence type="ECO:0008006" key="3">
    <source>
        <dbReference type="Google" id="ProtNLM"/>
    </source>
</evidence>
<protein>
    <recommendedName>
        <fullName evidence="3">AP2 domain-containing protein</fullName>
    </recommendedName>
</protein>